<evidence type="ECO:0000313" key="6">
    <source>
        <dbReference type="Proteomes" id="UP001347796"/>
    </source>
</evidence>
<dbReference type="PANTHER" id="PTHR10760:SF2">
    <property type="entry name" value="LD13476P-RELATED"/>
    <property type="match status" value="1"/>
</dbReference>
<dbReference type="Gene3D" id="3.40.50.300">
    <property type="entry name" value="P-loop containing nucleotide triphosphate hydrolases"/>
    <property type="match status" value="1"/>
</dbReference>
<feature type="compositionally biased region" description="Basic residues" evidence="2">
    <location>
        <begin position="154"/>
        <end position="165"/>
    </location>
</feature>
<sequence>MEPMEHDQWRERSFEAMETSWKNSSMEDMELDEIGQQSPFGRQKAPVQYPLLHNVAACNFNFASTPMTSTPLNSIPVNVPRDIFRGGSIQLQHKLYSVSDSQNTNHDRNQNHVNFVNDEQQASEMCKNKTSPEKSKSHADKIKQIRSLCEPSPKRQKVQKKHRPKSNLSKDTSKRCCSLSKLFLIPSCLIVLSSVIMHFYIEYRCREFQTFKKEDLRTTLKENLFGQDLAIDTIPGLLDEYFERLNTNNSTKPLVLSIHGWTGVGKNYVSKIVSEYFAFKTLTKFLVPLNFPHEKDDKLYTKQIVEWVQTNISHCCVNFILFDEMDKSSSGVISGLKTAIYDQWETSHYKTPVIFLLLSNSLGSEINKVVFMSDKPRYQIDLDSELTSLFAVNNAWFSEFVAQELIDNFIPFLPLEKHHVIECIKQDSFKKNLDLSADKLDKILKEMTFVSIRDRLFSSTGCKRVSDKVDLVMYNY</sequence>
<dbReference type="PANTHER" id="PTHR10760">
    <property type="entry name" value="TORSIN"/>
    <property type="match status" value="1"/>
</dbReference>
<reference evidence="5 6" key="1">
    <citation type="submission" date="2024-01" db="EMBL/GenBank/DDBJ databases">
        <title>The genome of the rayed Mediterranean limpet Patella caerulea (Linnaeus, 1758).</title>
        <authorList>
            <person name="Anh-Thu Weber A."/>
            <person name="Halstead-Nussloch G."/>
        </authorList>
    </citation>
    <scope>NUCLEOTIDE SEQUENCE [LARGE SCALE GENOMIC DNA]</scope>
    <source>
        <strain evidence="5">AATW-2023a</strain>
        <tissue evidence="5">Whole specimen</tissue>
    </source>
</reference>
<dbReference type="Pfam" id="PF21376">
    <property type="entry name" value="TOR1A_C"/>
    <property type="match status" value="1"/>
</dbReference>
<feature type="compositionally biased region" description="Basic and acidic residues" evidence="2">
    <location>
        <begin position="126"/>
        <end position="143"/>
    </location>
</feature>
<evidence type="ECO:0000313" key="5">
    <source>
        <dbReference type="EMBL" id="KAK6195643.1"/>
    </source>
</evidence>
<dbReference type="GO" id="GO:0016887">
    <property type="term" value="F:ATP hydrolysis activity"/>
    <property type="evidence" value="ECO:0007669"/>
    <property type="project" value="InterPro"/>
</dbReference>
<feature type="region of interest" description="Disordered" evidence="2">
    <location>
        <begin position="120"/>
        <end position="172"/>
    </location>
</feature>
<evidence type="ECO:0000259" key="4">
    <source>
        <dbReference type="Pfam" id="PF21376"/>
    </source>
</evidence>
<keyword evidence="3" id="KW-1133">Transmembrane helix</keyword>
<comment type="caution">
    <text evidence="5">The sequence shown here is derived from an EMBL/GenBank/DDBJ whole genome shotgun (WGS) entry which is preliminary data.</text>
</comment>
<dbReference type="AlphaFoldDB" id="A0AAN8Q7Q9"/>
<evidence type="ECO:0000256" key="1">
    <source>
        <dbReference type="ARBA" id="ARBA00006235"/>
    </source>
</evidence>
<dbReference type="EMBL" id="JAZGQO010000001">
    <property type="protein sequence ID" value="KAK6195643.1"/>
    <property type="molecule type" value="Genomic_DNA"/>
</dbReference>
<protein>
    <recommendedName>
        <fullName evidence="4">Torsin-1A C-terminal domain-containing protein</fullName>
    </recommendedName>
</protein>
<dbReference type="Proteomes" id="UP001347796">
    <property type="component" value="Unassembled WGS sequence"/>
</dbReference>
<dbReference type="SUPFAM" id="SSF52540">
    <property type="entry name" value="P-loop containing nucleoside triphosphate hydrolases"/>
    <property type="match status" value="1"/>
</dbReference>
<dbReference type="GO" id="GO:0012505">
    <property type="term" value="C:endomembrane system"/>
    <property type="evidence" value="ECO:0007669"/>
    <property type="project" value="UniProtKB-ARBA"/>
</dbReference>
<keyword evidence="3" id="KW-0472">Membrane</keyword>
<organism evidence="5 6">
    <name type="scientific">Patella caerulea</name>
    <name type="common">Rayed Mediterranean limpet</name>
    <dbReference type="NCBI Taxonomy" id="87958"/>
    <lineage>
        <taxon>Eukaryota</taxon>
        <taxon>Metazoa</taxon>
        <taxon>Spiralia</taxon>
        <taxon>Lophotrochozoa</taxon>
        <taxon>Mollusca</taxon>
        <taxon>Gastropoda</taxon>
        <taxon>Patellogastropoda</taxon>
        <taxon>Patelloidea</taxon>
        <taxon>Patellidae</taxon>
        <taxon>Patella</taxon>
    </lineage>
</organism>
<comment type="similarity">
    <text evidence="1">Belongs to the ClpA/ClpB family. Torsin subfamily.</text>
</comment>
<dbReference type="InterPro" id="IPR049337">
    <property type="entry name" value="TOR1A_C"/>
</dbReference>
<dbReference type="GO" id="GO:0005524">
    <property type="term" value="F:ATP binding"/>
    <property type="evidence" value="ECO:0007669"/>
    <property type="project" value="InterPro"/>
</dbReference>
<accession>A0AAN8Q7Q9</accession>
<evidence type="ECO:0000256" key="2">
    <source>
        <dbReference type="SAM" id="MobiDB-lite"/>
    </source>
</evidence>
<keyword evidence="3" id="KW-0812">Transmembrane</keyword>
<proteinExistence type="inferred from homology"/>
<evidence type="ECO:0000256" key="3">
    <source>
        <dbReference type="SAM" id="Phobius"/>
    </source>
</evidence>
<feature type="transmembrane region" description="Helical" evidence="3">
    <location>
        <begin position="182"/>
        <end position="201"/>
    </location>
</feature>
<keyword evidence="6" id="KW-1185">Reference proteome</keyword>
<dbReference type="InterPro" id="IPR027417">
    <property type="entry name" value="P-loop_NTPase"/>
</dbReference>
<dbReference type="InterPro" id="IPR010448">
    <property type="entry name" value="Torsin"/>
</dbReference>
<gene>
    <name evidence="5" type="ORF">SNE40_001028</name>
</gene>
<dbReference type="Pfam" id="PF06309">
    <property type="entry name" value="Torsin"/>
    <property type="match status" value="1"/>
</dbReference>
<name>A0AAN8Q7Q9_PATCE</name>
<feature type="domain" description="Torsin-1A C-terminal" evidence="4">
    <location>
        <begin position="415"/>
        <end position="470"/>
    </location>
</feature>
<dbReference type="GO" id="GO:0005737">
    <property type="term" value="C:cytoplasm"/>
    <property type="evidence" value="ECO:0007669"/>
    <property type="project" value="UniProtKB-ARBA"/>
</dbReference>